<dbReference type="InterPro" id="IPR000994">
    <property type="entry name" value="Pept_M24"/>
</dbReference>
<sequence length="496" mass="55928">MYAFKLGTTMQKLSAKLFNRLTTGGEIFKFPKKCFGQPAAKTHPHLIQAGEVTPGLTKTEYQQRRYNLMQKIIEKESGTHLDSHIVIIPAAAKTYMTQDIPYPFRQNTEFFYLCGFLEPDSLLILEGKPGSLPDHRATLFVPKKDPQKELWDGPRSGIDGAVEITGVDSAHNVEDLGIYLSHYIRDNKNFMTWYDYSRPAHSTYHGREITQFLRDNNYQYIKNPRPLIHSLRVIKSAAECQLMQKTCSIASQAFIDVMKSSHPGVNEAHLYAKMDYECRIKGAEFLAYPPVVAGGNRANTIHYINNNQIILGGEMVLMDAGCECHGYASDITRTWPVSGKFTDPQIELYEALLEVQEQCFLICGQTDVSMEDIFLEMLALLGTQLKRLKVINSDVSGINIQKKTRQFCPHHVSHHLGMDVHDTDEIPRSVKLVPGMCLTIEPGIYIPANCPDVPKEFHGIGIRIEDDVLISNNGPVNLTAECPKHPSDIECVMKRN</sequence>
<keyword evidence="8" id="KW-1185">Reference proteome</keyword>
<dbReference type="SUPFAM" id="SSF53092">
    <property type="entry name" value="Creatinase/prolidase N-terminal domain"/>
    <property type="match status" value="1"/>
</dbReference>
<dbReference type="Proteomes" id="UP001208570">
    <property type="component" value="Unassembled WGS sequence"/>
</dbReference>
<dbReference type="PANTHER" id="PTHR43226">
    <property type="entry name" value="XAA-PRO AMINOPEPTIDASE 3"/>
    <property type="match status" value="1"/>
</dbReference>
<dbReference type="FunFam" id="3.90.230.10:FF:000002">
    <property type="entry name" value="Xaa-Pro aminopeptidase 3"/>
    <property type="match status" value="1"/>
</dbReference>
<keyword evidence="4" id="KW-0378">Hydrolase</keyword>
<protein>
    <recommendedName>
        <fullName evidence="6">Aminopeptidase P N-terminal domain-containing protein</fullName>
    </recommendedName>
</protein>
<dbReference type="CDD" id="cd01087">
    <property type="entry name" value="Prolidase"/>
    <property type="match status" value="1"/>
</dbReference>
<dbReference type="GO" id="GO:0030145">
    <property type="term" value="F:manganese ion binding"/>
    <property type="evidence" value="ECO:0007669"/>
    <property type="project" value="InterPro"/>
</dbReference>
<dbReference type="SUPFAM" id="SSF55920">
    <property type="entry name" value="Creatinase/aminopeptidase"/>
    <property type="match status" value="1"/>
</dbReference>
<evidence type="ECO:0000313" key="7">
    <source>
        <dbReference type="EMBL" id="KAK2170395.1"/>
    </source>
</evidence>
<evidence type="ECO:0000256" key="4">
    <source>
        <dbReference type="ARBA" id="ARBA00022801"/>
    </source>
</evidence>
<dbReference type="Gene3D" id="3.40.350.10">
    <property type="entry name" value="Creatinase/prolidase N-terminal domain"/>
    <property type="match status" value="1"/>
</dbReference>
<reference evidence="7" key="1">
    <citation type="journal article" date="2023" name="Mol. Biol. Evol.">
        <title>Third-Generation Sequencing Reveals the Adaptive Role of the Epigenome in Three Deep-Sea Polychaetes.</title>
        <authorList>
            <person name="Perez M."/>
            <person name="Aroh O."/>
            <person name="Sun Y."/>
            <person name="Lan Y."/>
            <person name="Juniper S.K."/>
            <person name="Young C.R."/>
            <person name="Angers B."/>
            <person name="Qian P.Y."/>
        </authorList>
    </citation>
    <scope>NUCLEOTIDE SEQUENCE</scope>
    <source>
        <strain evidence="7">P08H-3</strain>
    </source>
</reference>
<organism evidence="7 8">
    <name type="scientific">Paralvinella palmiformis</name>
    <dbReference type="NCBI Taxonomy" id="53620"/>
    <lineage>
        <taxon>Eukaryota</taxon>
        <taxon>Metazoa</taxon>
        <taxon>Spiralia</taxon>
        <taxon>Lophotrochozoa</taxon>
        <taxon>Annelida</taxon>
        <taxon>Polychaeta</taxon>
        <taxon>Sedentaria</taxon>
        <taxon>Canalipalpata</taxon>
        <taxon>Terebellida</taxon>
        <taxon>Terebelliformia</taxon>
        <taxon>Alvinellidae</taxon>
        <taxon>Paralvinella</taxon>
    </lineage>
</organism>
<comment type="similarity">
    <text evidence="2">Belongs to the peptidase M24B family.</text>
</comment>
<feature type="domain" description="Aminopeptidase P N-terminal" evidence="6">
    <location>
        <begin position="56"/>
        <end position="201"/>
    </location>
</feature>
<dbReference type="GO" id="GO:0005739">
    <property type="term" value="C:mitochondrion"/>
    <property type="evidence" value="ECO:0007669"/>
    <property type="project" value="TreeGrafter"/>
</dbReference>
<dbReference type="InterPro" id="IPR029149">
    <property type="entry name" value="Creatin/AminoP/Spt16_N"/>
</dbReference>
<dbReference type="GO" id="GO:0070006">
    <property type="term" value="F:metalloaminopeptidase activity"/>
    <property type="evidence" value="ECO:0007669"/>
    <property type="project" value="InterPro"/>
</dbReference>
<dbReference type="InterPro" id="IPR007865">
    <property type="entry name" value="Aminopep_P_N"/>
</dbReference>
<accession>A0AAD9NHM4</accession>
<comment type="caution">
    <text evidence="7">The sequence shown here is derived from an EMBL/GenBank/DDBJ whole genome shotgun (WGS) entry which is preliminary data.</text>
</comment>
<keyword evidence="5" id="KW-0464">Manganese</keyword>
<dbReference type="InterPro" id="IPR052433">
    <property type="entry name" value="X-Pro_dipept-like"/>
</dbReference>
<evidence type="ECO:0000259" key="6">
    <source>
        <dbReference type="SMART" id="SM01011"/>
    </source>
</evidence>
<dbReference type="AlphaFoldDB" id="A0AAD9NHM4"/>
<proteinExistence type="inferred from homology"/>
<dbReference type="InterPro" id="IPR036005">
    <property type="entry name" value="Creatinase/aminopeptidase-like"/>
</dbReference>
<evidence type="ECO:0000256" key="2">
    <source>
        <dbReference type="ARBA" id="ARBA00008766"/>
    </source>
</evidence>
<name>A0AAD9NHM4_9ANNE</name>
<dbReference type="Pfam" id="PF05195">
    <property type="entry name" value="AMP_N"/>
    <property type="match status" value="1"/>
</dbReference>
<gene>
    <name evidence="7" type="ORF">LSH36_3g23051</name>
</gene>
<dbReference type="EMBL" id="JAODUP010000003">
    <property type="protein sequence ID" value="KAK2170395.1"/>
    <property type="molecule type" value="Genomic_DNA"/>
</dbReference>
<dbReference type="Gene3D" id="3.90.230.10">
    <property type="entry name" value="Creatinase/methionine aminopeptidase superfamily"/>
    <property type="match status" value="1"/>
</dbReference>
<evidence type="ECO:0000256" key="5">
    <source>
        <dbReference type="ARBA" id="ARBA00023211"/>
    </source>
</evidence>
<evidence type="ECO:0000256" key="1">
    <source>
        <dbReference type="ARBA" id="ARBA00001936"/>
    </source>
</evidence>
<dbReference type="Pfam" id="PF00557">
    <property type="entry name" value="Peptidase_M24"/>
    <property type="match status" value="1"/>
</dbReference>
<dbReference type="PANTHER" id="PTHR43226:SF4">
    <property type="entry name" value="XAA-PRO AMINOPEPTIDASE 3"/>
    <property type="match status" value="1"/>
</dbReference>
<evidence type="ECO:0000256" key="3">
    <source>
        <dbReference type="ARBA" id="ARBA00022723"/>
    </source>
</evidence>
<evidence type="ECO:0000313" key="8">
    <source>
        <dbReference type="Proteomes" id="UP001208570"/>
    </source>
</evidence>
<dbReference type="GO" id="GO:0006508">
    <property type="term" value="P:proteolysis"/>
    <property type="evidence" value="ECO:0007669"/>
    <property type="project" value="TreeGrafter"/>
</dbReference>
<dbReference type="SMART" id="SM01011">
    <property type="entry name" value="AMP_N"/>
    <property type="match status" value="1"/>
</dbReference>
<keyword evidence="3" id="KW-0479">Metal-binding</keyword>
<comment type="cofactor">
    <cofactor evidence="1">
        <name>Mn(2+)</name>
        <dbReference type="ChEBI" id="CHEBI:29035"/>
    </cofactor>
</comment>